<comment type="pathway">
    <text evidence="3 16">Protein modification; protein ubiquitination.</text>
</comment>
<organism evidence="18 19">
    <name type="scientific">Rhypophila decipiens</name>
    <dbReference type="NCBI Taxonomy" id="261697"/>
    <lineage>
        <taxon>Eukaryota</taxon>
        <taxon>Fungi</taxon>
        <taxon>Dikarya</taxon>
        <taxon>Ascomycota</taxon>
        <taxon>Pezizomycotina</taxon>
        <taxon>Sordariomycetes</taxon>
        <taxon>Sordariomycetidae</taxon>
        <taxon>Sordariales</taxon>
        <taxon>Naviculisporaceae</taxon>
        <taxon>Rhypophila</taxon>
    </lineage>
</organism>
<dbReference type="Gene3D" id="3.30.40.10">
    <property type="entry name" value="Zinc/RING finger domain, C3HC4 (zinc finger)"/>
    <property type="match status" value="1"/>
</dbReference>
<proteinExistence type="inferred from homology"/>
<evidence type="ECO:0000256" key="1">
    <source>
        <dbReference type="ARBA" id="ARBA00000900"/>
    </source>
</evidence>
<evidence type="ECO:0000256" key="15">
    <source>
        <dbReference type="PROSITE-ProRule" id="PRU00175"/>
    </source>
</evidence>
<evidence type="ECO:0000256" key="10">
    <source>
        <dbReference type="ARBA" id="ARBA00022737"/>
    </source>
</evidence>
<dbReference type="SUPFAM" id="SSF57850">
    <property type="entry name" value="RING/U-box"/>
    <property type="match status" value="1"/>
</dbReference>
<comment type="catalytic activity">
    <reaction evidence="1 16">
        <text>S-ubiquitinyl-[E2 ubiquitin-conjugating enzyme]-L-cysteine + [acceptor protein]-L-lysine = [E2 ubiquitin-conjugating enzyme]-L-cysteine + N(6)-ubiquitinyl-[acceptor protein]-L-lysine.</text>
        <dbReference type="EC" id="2.3.2.27"/>
    </reaction>
</comment>
<evidence type="ECO:0000313" key="19">
    <source>
        <dbReference type="Proteomes" id="UP001301769"/>
    </source>
</evidence>
<protein>
    <recommendedName>
        <fullName evidence="6 16">E3 ubiquitin-protein ligase listerin</fullName>
        <ecNumber evidence="5 16">2.3.2.27</ecNumber>
    </recommendedName>
    <alternativeName>
        <fullName evidence="16">RING-type E3 ubiquitin transferase listerin</fullName>
    </alternativeName>
</protein>
<evidence type="ECO:0000256" key="16">
    <source>
        <dbReference type="RuleBase" id="RU367090"/>
    </source>
</evidence>
<evidence type="ECO:0000256" key="5">
    <source>
        <dbReference type="ARBA" id="ARBA00012483"/>
    </source>
</evidence>
<comment type="similarity">
    <text evidence="4 16">Belongs to the LTN1 family.</text>
</comment>
<accession>A0AAN6XY88</accession>
<dbReference type="Pfam" id="PF22958">
    <property type="entry name" value="Ltn1_1st"/>
    <property type="match status" value="1"/>
</dbReference>
<dbReference type="SMART" id="SM01197">
    <property type="entry name" value="FANCL_C"/>
    <property type="match status" value="1"/>
</dbReference>
<sequence>MKPFGGSSHTGSSFGQGSSFRLSYITPPPTLDQIPSTILVPFKNLQKKDSTTKAKALEDIVAYIRTDTKDDGGIPESVLVAWVDLYPRASIDNSRRVRELSHTILLDLLVATGKRMERKIAKLMGAWLAGAFDKDKAVAKAANEGLQLIAPTEEKRRSIWNKAQSHIMDYALEAIDETSETLSDERSTKKEDADAKYYRVVASSLSLVNHLIKLTDIDKLRDKLGEYVAKKTVWQMALCEDSFVRKSLYGFLRACSDTNPDLLKPQLGQIGQSLIRHALRGNQSASATELCRALTSLTKIFPEIWGEKKSPFELVLPLVEKGSQGSSREYWVELRNLLIALPGQHPSPELASKFLKAMRKGISNREEPKANKSYAWSCYLSIFEELVKGFIPDVTFLQTNIFPMTQQFLIPAVELAEWEFISAPQVLPKSWALLASHPEPGVRAAVQDEWDRLAGLFVSQLETSLPEVSKDHQKSQQATATAGDRWFTLVATILENTRMQDQPTGVASNGNLGETVTSASLRIVGAARDVLTRRNYKPFAAASILQSASTKCPALLADGKLVASVFNTEDRTALLALVGSSSLAYLVSCLEQLAATQPGRFESIWTGLVAVALESEKAGAIELLVSIPSAKGPARRQKALQDYLASIMADCARGENSSWALFKTTVTSGILDQATLQHLAKLITTALVQVPDAKPALQAINILAKQSGPRLLAQDDDLQMQLITNLLAVTELQTVSDDLSSVRELLEAQSSSSGTTVLRAVIQNNLDDASPSSLKIDTLLREGSHLRTSAVPMENILPNFGIWLRELTNFLQESVPDPSLSLHSRLGGAYFLVENERSNIAAPPKRDAEGRSIPARMALYVSKLFSSGINSSELPLDIRVELLYLLSVTAEVAEDQWTMDKDGLWNKTSDEVAKAEAEQLIRATRYIFDEIVTSLTDSDWREADFGGDSLAPRLITHMLGRIQSFSSVSFYTAKSLCHFLELLVDTRGPPVNYETWLQKLALMKTTPRTTYAAIAFLLGFGRVLAQSPSVERLCRELISTISGSKPGLQSTLGLMVLLNACMDVYEPGTLPVPNRNQLLAFQQMGSWMDTPDDMSPALSAEVCKAILHMLPNIQSAYGHYWEQLISHCLVLWNEKAIQDPRNESLPYLYASIKLMLALESATDPSEDLVEALAECSVLKPVGLLELLKLPRDDEILKLPPHQIVDELLGRAVEKISFEHVKDFSEDLYPLLASNSRPIQTAAFGLVQQIITASQEEIAMDLLLEKEKKEVNLPQGLLDLVLEVPPLDSYPVDVLLQLPTAVRSYLLAWHLIFDAYSKAPHKLQDEYTACVKRHGILEPFLDFMFAVLGHSAATPLNLEQKRLTAEYIRHYDITIAEDDEEKNLDWLLVNLCYLTLTYLPGLFRTWYIDCSSKQTKVAVEAWIKKYFSSILVQEALNEVAKWDEEQEEPADDEKRLQIRISTAAREVVAEYEIDDEFASIVIRIPAGYPLETVEVQSQKRVAVDEKKWKGWMIATQGIITFANGTITDGLAAFRRNIVGALKGQTECAICYSIVATDKKLPDKRCGTCKNLFHGICLYKWVQNSGRNSCPLCRNPINFLGDRPKRSAAAYE</sequence>
<evidence type="ECO:0000256" key="13">
    <source>
        <dbReference type="ARBA" id="ARBA00022833"/>
    </source>
</evidence>
<evidence type="ECO:0000256" key="9">
    <source>
        <dbReference type="ARBA" id="ARBA00022723"/>
    </source>
</evidence>
<dbReference type="InterPro" id="IPR054477">
    <property type="entry name" value="LTN1_E3_ligase_6th"/>
</dbReference>
<dbReference type="EMBL" id="MU858268">
    <property type="protein sequence ID" value="KAK4207901.1"/>
    <property type="molecule type" value="Genomic_DNA"/>
</dbReference>
<comment type="subunit">
    <text evidence="16">Component of the ribosome quality control complex (RQC).</text>
</comment>
<dbReference type="GO" id="GO:0061630">
    <property type="term" value="F:ubiquitin protein ligase activity"/>
    <property type="evidence" value="ECO:0007669"/>
    <property type="project" value="UniProtKB-UniRule"/>
</dbReference>
<evidence type="ECO:0000256" key="11">
    <source>
        <dbReference type="ARBA" id="ARBA00022771"/>
    </source>
</evidence>
<keyword evidence="12 16" id="KW-0833">Ubl conjugation pathway</keyword>
<dbReference type="GO" id="GO:0005829">
    <property type="term" value="C:cytosol"/>
    <property type="evidence" value="ECO:0007669"/>
    <property type="project" value="UniProtKB-SubCell"/>
</dbReference>
<evidence type="ECO:0000256" key="7">
    <source>
        <dbReference type="ARBA" id="ARBA00022490"/>
    </source>
</evidence>
<dbReference type="Pfam" id="PF13639">
    <property type="entry name" value="zf-RING_2"/>
    <property type="match status" value="1"/>
</dbReference>
<dbReference type="GO" id="GO:0008270">
    <property type="term" value="F:zinc ion binding"/>
    <property type="evidence" value="ECO:0007669"/>
    <property type="project" value="UniProtKB-KW"/>
</dbReference>
<dbReference type="PROSITE" id="PS50089">
    <property type="entry name" value="ZF_RING_2"/>
    <property type="match status" value="1"/>
</dbReference>
<comment type="caution">
    <text evidence="18">The sequence shown here is derived from an EMBL/GenBank/DDBJ whole genome shotgun (WGS) entry which is preliminary data.</text>
</comment>
<reference evidence="18" key="1">
    <citation type="journal article" date="2023" name="Mol. Phylogenet. Evol.">
        <title>Genome-scale phylogeny and comparative genomics of the fungal order Sordariales.</title>
        <authorList>
            <person name="Hensen N."/>
            <person name="Bonometti L."/>
            <person name="Westerberg I."/>
            <person name="Brannstrom I.O."/>
            <person name="Guillou S."/>
            <person name="Cros-Aarteil S."/>
            <person name="Calhoun S."/>
            <person name="Haridas S."/>
            <person name="Kuo A."/>
            <person name="Mondo S."/>
            <person name="Pangilinan J."/>
            <person name="Riley R."/>
            <person name="LaButti K."/>
            <person name="Andreopoulos B."/>
            <person name="Lipzen A."/>
            <person name="Chen C."/>
            <person name="Yan M."/>
            <person name="Daum C."/>
            <person name="Ng V."/>
            <person name="Clum A."/>
            <person name="Steindorff A."/>
            <person name="Ohm R.A."/>
            <person name="Martin F."/>
            <person name="Silar P."/>
            <person name="Natvig D.O."/>
            <person name="Lalanne C."/>
            <person name="Gautier V."/>
            <person name="Ament-Velasquez S.L."/>
            <person name="Kruys A."/>
            <person name="Hutchinson M.I."/>
            <person name="Powell A.J."/>
            <person name="Barry K."/>
            <person name="Miller A.N."/>
            <person name="Grigoriev I.V."/>
            <person name="Debuchy R."/>
            <person name="Gladieux P."/>
            <person name="Hiltunen Thoren M."/>
            <person name="Johannesson H."/>
        </authorList>
    </citation>
    <scope>NUCLEOTIDE SEQUENCE</scope>
    <source>
        <strain evidence="18">PSN293</strain>
    </source>
</reference>
<evidence type="ECO:0000256" key="8">
    <source>
        <dbReference type="ARBA" id="ARBA00022679"/>
    </source>
</evidence>
<dbReference type="InterPro" id="IPR039795">
    <property type="entry name" value="LTN1/Rkr1"/>
</dbReference>
<dbReference type="PANTHER" id="PTHR12389:SF0">
    <property type="entry name" value="E3 UBIQUITIN-PROTEIN LIGASE LISTERIN"/>
    <property type="match status" value="1"/>
</dbReference>
<evidence type="ECO:0000256" key="2">
    <source>
        <dbReference type="ARBA" id="ARBA00004514"/>
    </source>
</evidence>
<evidence type="ECO:0000256" key="12">
    <source>
        <dbReference type="ARBA" id="ARBA00022786"/>
    </source>
</evidence>
<evidence type="ECO:0000259" key="17">
    <source>
        <dbReference type="PROSITE" id="PS50089"/>
    </source>
</evidence>
<keyword evidence="11 15" id="KW-0863">Zinc-finger</keyword>
<dbReference type="GO" id="GO:1990112">
    <property type="term" value="C:RQC complex"/>
    <property type="evidence" value="ECO:0007669"/>
    <property type="project" value="UniProtKB-UniRule"/>
</dbReference>
<keyword evidence="9 16" id="KW-0479">Metal-binding</keyword>
<keyword evidence="13 16" id="KW-0862">Zinc</keyword>
<dbReference type="InterPro" id="IPR013083">
    <property type="entry name" value="Znf_RING/FYVE/PHD"/>
</dbReference>
<dbReference type="CDD" id="cd16491">
    <property type="entry name" value="RING-CH-C4HC3_LTN1"/>
    <property type="match status" value="1"/>
</dbReference>
<evidence type="ECO:0000313" key="18">
    <source>
        <dbReference type="EMBL" id="KAK4207901.1"/>
    </source>
</evidence>
<dbReference type="InterPro" id="IPR001841">
    <property type="entry name" value="Znf_RING"/>
</dbReference>
<comment type="subcellular location">
    <subcellularLocation>
        <location evidence="2">Cytoplasm</location>
        <location evidence="2">Cytosol</location>
    </subcellularLocation>
</comment>
<dbReference type="Proteomes" id="UP001301769">
    <property type="component" value="Unassembled WGS sequence"/>
</dbReference>
<comment type="function">
    <text evidence="14">E3 ubiquitin-protein ligase component of the ribosome quality control complex (RQC), a ribosome-associated complex that mediates ubiquitination and extraction of incompletely synthesized nascent chains for proteasomal degradation. Mediates ubiquitination of proteins derived from mRNAs lacking stop codons (non-stop proteins) and other translation arrest products induced by poly-lysine sequences and tandem rare codons. Ubiquitination leads to CDC48 recruitment for extraction and degradation of the incomplete translation product. May indirectly play a role in chromatin function and transcription.</text>
</comment>
<evidence type="ECO:0000256" key="4">
    <source>
        <dbReference type="ARBA" id="ARBA00007997"/>
    </source>
</evidence>
<reference evidence="18" key="2">
    <citation type="submission" date="2023-05" db="EMBL/GenBank/DDBJ databases">
        <authorList>
            <consortium name="Lawrence Berkeley National Laboratory"/>
            <person name="Steindorff A."/>
            <person name="Hensen N."/>
            <person name="Bonometti L."/>
            <person name="Westerberg I."/>
            <person name="Brannstrom I.O."/>
            <person name="Guillou S."/>
            <person name="Cros-Aarteil S."/>
            <person name="Calhoun S."/>
            <person name="Haridas S."/>
            <person name="Kuo A."/>
            <person name="Mondo S."/>
            <person name="Pangilinan J."/>
            <person name="Riley R."/>
            <person name="Labutti K."/>
            <person name="Andreopoulos B."/>
            <person name="Lipzen A."/>
            <person name="Chen C."/>
            <person name="Yanf M."/>
            <person name="Daum C."/>
            <person name="Ng V."/>
            <person name="Clum A."/>
            <person name="Ohm R."/>
            <person name="Martin F."/>
            <person name="Silar P."/>
            <person name="Natvig D."/>
            <person name="Lalanne C."/>
            <person name="Gautier V."/>
            <person name="Ament-Velasquez S.L."/>
            <person name="Kruys A."/>
            <person name="Hutchinson M.I."/>
            <person name="Powell A.J."/>
            <person name="Barry K."/>
            <person name="Miller A.N."/>
            <person name="Grigoriev I.V."/>
            <person name="Debuchy R."/>
            <person name="Gladieux P."/>
            <person name="Thoren M.H."/>
            <person name="Johannesson H."/>
        </authorList>
    </citation>
    <scope>NUCLEOTIDE SEQUENCE</scope>
    <source>
        <strain evidence="18">PSN293</strain>
    </source>
</reference>
<evidence type="ECO:0000256" key="3">
    <source>
        <dbReference type="ARBA" id="ARBA00004906"/>
    </source>
</evidence>
<keyword evidence="7" id="KW-0963">Cytoplasm</keyword>
<evidence type="ECO:0000256" key="14">
    <source>
        <dbReference type="ARBA" id="ARBA00055150"/>
    </source>
</evidence>
<keyword evidence="10" id="KW-0677">Repeat</keyword>
<dbReference type="InterPro" id="IPR054478">
    <property type="entry name" value="LTN1_UBC"/>
</dbReference>
<dbReference type="PANTHER" id="PTHR12389">
    <property type="entry name" value="ZINC FINGER PROTEIN 294"/>
    <property type="match status" value="1"/>
</dbReference>
<dbReference type="InterPro" id="IPR039804">
    <property type="entry name" value="RING-CH-C4HC3_LTN1"/>
</dbReference>
<dbReference type="EC" id="2.3.2.27" evidence="5 16"/>
<dbReference type="GO" id="GO:1990116">
    <property type="term" value="P:ribosome-associated ubiquitin-dependent protein catabolic process"/>
    <property type="evidence" value="ECO:0007669"/>
    <property type="project" value="UniProtKB-UniRule"/>
</dbReference>
<dbReference type="GO" id="GO:0043023">
    <property type="term" value="F:ribosomal large subunit binding"/>
    <property type="evidence" value="ECO:0007669"/>
    <property type="project" value="TreeGrafter"/>
</dbReference>
<keyword evidence="8 16" id="KW-0808">Transferase</keyword>
<dbReference type="SUPFAM" id="SSF48371">
    <property type="entry name" value="ARM repeat"/>
    <property type="match status" value="1"/>
</dbReference>
<dbReference type="Pfam" id="PF22999">
    <property type="entry name" value="LTN1_E3_ligase_6th"/>
    <property type="match status" value="1"/>
</dbReference>
<dbReference type="Pfam" id="PF23280">
    <property type="entry name" value="TPR_26"/>
    <property type="match status" value="1"/>
</dbReference>
<dbReference type="InterPro" id="IPR016024">
    <property type="entry name" value="ARM-type_fold"/>
</dbReference>
<evidence type="ECO:0000256" key="6">
    <source>
        <dbReference type="ARBA" id="ARBA00017157"/>
    </source>
</evidence>
<feature type="domain" description="RING-type" evidence="17">
    <location>
        <begin position="1546"/>
        <end position="1592"/>
    </location>
</feature>
<dbReference type="GO" id="GO:0072344">
    <property type="term" value="P:rescue of stalled ribosome"/>
    <property type="evidence" value="ECO:0007669"/>
    <property type="project" value="UniProtKB-UniRule"/>
</dbReference>
<dbReference type="Pfam" id="PF23009">
    <property type="entry name" value="UBC_like"/>
    <property type="match status" value="1"/>
</dbReference>
<keyword evidence="19" id="KW-1185">Reference proteome</keyword>
<dbReference type="InterPro" id="IPR054476">
    <property type="entry name" value="Ltn1_N"/>
</dbReference>
<comment type="function">
    <text evidence="16">E3 ubiquitin-protein ligase. Component of the ribosome quality control complex (RQC), a ribosome-associated complex that mediates ubiquitination and extraction of incompletely synthesized nascent chains for proteasomal degradation.</text>
</comment>
<dbReference type="FunFam" id="3.30.40.10:FF:000038">
    <property type="entry name" value="E3 ubiquitin-protein ligase listerin"/>
    <property type="match status" value="1"/>
</dbReference>
<dbReference type="InterPro" id="IPR057030">
    <property type="entry name" value="TPR_Rkr-1"/>
</dbReference>
<gene>
    <name evidence="18" type="ORF">QBC37DRAFT_432782</name>
</gene>
<name>A0AAN6XY88_9PEZI</name>